<proteinExistence type="predicted"/>
<dbReference type="Proteomes" id="UP000229647">
    <property type="component" value="Unassembled WGS sequence"/>
</dbReference>
<name>A0A2M7XZ31_9BACT</name>
<evidence type="ECO:0000313" key="2">
    <source>
        <dbReference type="Proteomes" id="UP000229647"/>
    </source>
</evidence>
<accession>A0A2M7XZ31</accession>
<gene>
    <name evidence="1" type="ORF">CO165_00645</name>
</gene>
<dbReference type="AlphaFoldDB" id="A0A2M7XZ31"/>
<comment type="caution">
    <text evidence="1">The sequence shown here is derived from an EMBL/GenBank/DDBJ whole genome shotgun (WGS) entry which is preliminary data.</text>
</comment>
<organism evidence="1 2">
    <name type="scientific">Candidatus Roizmanbacteria bacterium CG_4_9_14_3_um_filter_33_18</name>
    <dbReference type="NCBI Taxonomy" id="1974841"/>
    <lineage>
        <taxon>Bacteria</taxon>
        <taxon>Candidatus Roizmaniibacteriota</taxon>
    </lineage>
</organism>
<reference evidence="2" key="1">
    <citation type="submission" date="2017-09" db="EMBL/GenBank/DDBJ databases">
        <title>Depth-based differentiation of microbial function through sediment-hosted aquifers and enrichment of novel symbionts in the deep terrestrial subsurface.</title>
        <authorList>
            <person name="Probst A.J."/>
            <person name="Ladd B."/>
            <person name="Jarett J.K."/>
            <person name="Geller-Mcgrath D.E."/>
            <person name="Sieber C.M.K."/>
            <person name="Emerson J.B."/>
            <person name="Anantharaman K."/>
            <person name="Thomas B.C."/>
            <person name="Malmstrom R."/>
            <person name="Stieglmeier M."/>
            <person name="Klingl A."/>
            <person name="Woyke T."/>
            <person name="Ryan C.M."/>
            <person name="Banfield J.F."/>
        </authorList>
    </citation>
    <scope>NUCLEOTIDE SEQUENCE [LARGE SCALE GENOMIC DNA]</scope>
</reference>
<evidence type="ECO:0000313" key="1">
    <source>
        <dbReference type="EMBL" id="PJA55985.1"/>
    </source>
</evidence>
<sequence length="79" mass="9427">MPAKNSVKTYIANGFYHVYNRGVEKRNIFLDEQDYLVFLSYLKLYLSPVEETIKNTTNNINLDYEEKNSKIFRLNELKN</sequence>
<feature type="non-terminal residue" evidence="1">
    <location>
        <position position="79"/>
    </location>
</feature>
<dbReference type="EMBL" id="PFWL01000028">
    <property type="protein sequence ID" value="PJA55985.1"/>
    <property type="molecule type" value="Genomic_DNA"/>
</dbReference>
<protein>
    <submittedName>
        <fullName evidence="1">Uncharacterized protein</fullName>
    </submittedName>
</protein>